<keyword evidence="1" id="KW-0472">Membrane</keyword>
<keyword evidence="1" id="KW-1133">Transmembrane helix</keyword>
<feature type="transmembrane region" description="Helical" evidence="1">
    <location>
        <begin position="71"/>
        <end position="90"/>
    </location>
</feature>
<gene>
    <name evidence="2" type="ORF">OEV98_05530</name>
</gene>
<sequence length="168" mass="20041">MWEFTSRILSKNAVRTFHLCIINPLLILLYLSKLPKTNGKRILYVCQWIGLSAFTEWLGNKYLHMITFRNGWNLGWSICIYINMYTLTLLMRKRFLLAWVLSFFTTWCYVKIFHIPVKKNMQEYKRELSVVSGRMRINLHLVTIVSTIIAIIIGVNVLEKKRKRLFSY</sequence>
<dbReference type="EMBL" id="JAOUSF010000002">
    <property type="protein sequence ID" value="MCU9613010.1"/>
    <property type="molecule type" value="Genomic_DNA"/>
</dbReference>
<comment type="caution">
    <text evidence="2">The sequence shown here is derived from an EMBL/GenBank/DDBJ whole genome shotgun (WGS) entry which is preliminary data.</text>
</comment>
<accession>A0AAE3IR21</accession>
<feature type="transmembrane region" description="Helical" evidence="1">
    <location>
        <begin position="12"/>
        <end position="30"/>
    </location>
</feature>
<feature type="transmembrane region" description="Helical" evidence="1">
    <location>
        <begin position="97"/>
        <end position="117"/>
    </location>
</feature>
<dbReference type="Proteomes" id="UP001209318">
    <property type="component" value="Unassembled WGS sequence"/>
</dbReference>
<feature type="transmembrane region" description="Helical" evidence="1">
    <location>
        <begin position="137"/>
        <end position="158"/>
    </location>
</feature>
<evidence type="ECO:0000256" key="1">
    <source>
        <dbReference type="SAM" id="Phobius"/>
    </source>
</evidence>
<keyword evidence="1" id="KW-0812">Transmembrane</keyword>
<dbReference type="AlphaFoldDB" id="A0AAE3IR21"/>
<evidence type="ECO:0000313" key="3">
    <source>
        <dbReference type="Proteomes" id="UP001209318"/>
    </source>
</evidence>
<evidence type="ECO:0000313" key="2">
    <source>
        <dbReference type="EMBL" id="MCU9613010.1"/>
    </source>
</evidence>
<organism evidence="2 3">
    <name type="scientific">Perspicuibacillus lycopersici</name>
    <dbReference type="NCBI Taxonomy" id="1325689"/>
    <lineage>
        <taxon>Bacteria</taxon>
        <taxon>Bacillati</taxon>
        <taxon>Bacillota</taxon>
        <taxon>Bacilli</taxon>
        <taxon>Bacillales</taxon>
        <taxon>Bacillaceae</taxon>
        <taxon>Perspicuibacillus</taxon>
    </lineage>
</organism>
<name>A0AAE3IR21_9BACI</name>
<reference evidence="2" key="1">
    <citation type="submission" date="2022-10" db="EMBL/GenBank/DDBJ databases">
        <title>Description of Fervidibacillus gen. nov. in the family Fervidibacillaceae fam. nov. with two species, Fervidibacillus albus sp. nov., and Fervidibacillus halotolerans sp. nov., isolated from tidal flat sediments.</title>
        <authorList>
            <person name="Kwon K.K."/>
            <person name="Yang S.-H."/>
        </authorList>
    </citation>
    <scope>NUCLEOTIDE SEQUENCE</scope>
    <source>
        <strain evidence="2">JCM 19140</strain>
    </source>
</reference>
<keyword evidence="3" id="KW-1185">Reference proteome</keyword>
<proteinExistence type="predicted"/>
<protein>
    <submittedName>
        <fullName evidence="2">Uncharacterized protein</fullName>
    </submittedName>
</protein>